<reference evidence="3" key="1">
    <citation type="submission" date="2018-01" db="EMBL/GenBank/DDBJ databases">
        <title>Complete Genome Sequence of three strains from Ralstonia solanacearum ecotype Moko sequevar IIA-53 from Brazil.</title>
        <authorList>
            <person name="Silva J.R."/>
            <person name="Albuquerque G.M.R."/>
            <person name="Pais A.K.L."/>
            <person name="Silva A.M.F."/>
            <person name="Boiteux M.E.N.F."/>
            <person name="Souza E.B."/>
            <person name="Mariano R.L.R."/>
        </authorList>
    </citation>
    <scope>NUCLEOTIDE SEQUENCE [LARGE SCALE GENOMIC DNA]</scope>
    <source>
        <strain evidence="3">SFC</strain>
    </source>
</reference>
<dbReference type="InterPro" id="IPR006530">
    <property type="entry name" value="YD"/>
</dbReference>
<dbReference type="Gene3D" id="2.180.10.10">
    <property type="entry name" value="RHS repeat-associated core"/>
    <property type="match status" value="2"/>
</dbReference>
<gene>
    <name evidence="3" type="ORF">C2L97_04765</name>
</gene>
<evidence type="ECO:0000313" key="3">
    <source>
        <dbReference type="EMBL" id="AYB55408.1"/>
    </source>
</evidence>
<feature type="domain" description="Teneurin-like YD-shell" evidence="2">
    <location>
        <begin position="550"/>
        <end position="671"/>
    </location>
</feature>
<dbReference type="Pfam" id="PF05593">
    <property type="entry name" value="RHS_repeat"/>
    <property type="match status" value="1"/>
</dbReference>
<dbReference type="Pfam" id="PF25023">
    <property type="entry name" value="TEN_YD-shell"/>
    <property type="match status" value="2"/>
</dbReference>
<dbReference type="PANTHER" id="PTHR32305">
    <property type="match status" value="1"/>
</dbReference>
<evidence type="ECO:0000259" key="2">
    <source>
        <dbReference type="Pfam" id="PF25023"/>
    </source>
</evidence>
<proteinExistence type="predicted"/>
<dbReference type="InterPro" id="IPR056823">
    <property type="entry name" value="TEN-like_YD-shell"/>
</dbReference>
<keyword evidence="1" id="KW-0677">Repeat</keyword>
<accession>A0A809DUW4</accession>
<dbReference type="NCBIfam" id="TIGR01643">
    <property type="entry name" value="YD_repeat_2x"/>
    <property type="match status" value="4"/>
</dbReference>
<feature type="domain" description="Teneurin-like YD-shell" evidence="2">
    <location>
        <begin position="253"/>
        <end position="411"/>
    </location>
</feature>
<organism evidence="3">
    <name type="scientific">Ralstonia solanacearum</name>
    <name type="common">Pseudomonas solanacearum</name>
    <dbReference type="NCBI Taxonomy" id="305"/>
    <lineage>
        <taxon>Bacteria</taxon>
        <taxon>Pseudomonadati</taxon>
        <taxon>Pseudomonadota</taxon>
        <taxon>Betaproteobacteria</taxon>
        <taxon>Burkholderiales</taxon>
        <taxon>Burkholderiaceae</taxon>
        <taxon>Ralstonia</taxon>
        <taxon>Ralstonia solanacearum species complex</taxon>
    </lineage>
</organism>
<dbReference type="InterPro" id="IPR050708">
    <property type="entry name" value="T6SS_VgrG/RHS"/>
</dbReference>
<protein>
    <submittedName>
        <fullName evidence="3">RHS repeat protein</fullName>
    </submittedName>
</protein>
<name>A0A809DUW4_RALSL</name>
<dbReference type="EMBL" id="CP026092">
    <property type="protein sequence ID" value="AYB55408.1"/>
    <property type="molecule type" value="Genomic_DNA"/>
</dbReference>
<dbReference type="InterPro" id="IPR031325">
    <property type="entry name" value="RHS_repeat"/>
</dbReference>
<sequence length="890" mass="95644">MVLGRQLRTAFSAIWRQVRLGLKVWRFCVAMALFGCLTPVWSVNTGADGSVWRAENNGEWWGAGDSPDAACRSATAGLKARYPWDTREYLYLENKQINAPGTAGCVGRFSNGVLGIIGTTVRIAQCAAGYLAEPDGSCAPKNPEVKTCAVGHPVFPNTGVKVLMERDDVGSTDLPLSRTYRSSVLFGLVTGVGQWLFNWQRELDAPIGTTDTTSAPITAIREDGTSHIFRKKGSTWTTFGSRDTLVGVSGGAGTLTGWQYTVAETGVVETYGTNGKLMSVRERNGRTTTLTYNPSNQLMQVTAPTGRNLTFAHDAQGRIIGVTAPDGAITQYAYNANGMLTAVTWPGNITRQYVYEDARFPTALTGVIDEAGVRYATYTYDDQGRAITSELTGGADRYQFQYLSNGQTTVLLPDGGSSVYGFLKQNGILLPTGTTAPCALCGSTAQSTDYDSSGNATRKAGYDGAVTTYAYDAFGRQVQRVDDEGAANATTFTTEWHPTWNLPIRAASPGKLETFAYDTVGNLVSYTTVATNDASGVAGFRAAPTGDVVKTDWTYDGAGRLVTASELTGTVATGSWALSYDAQGNVQTLTDSNGRTATAVKYDAAGRLLEVVNTDGERTKYSYNARGLLLSHDVDGAVVNYDYDANGLLTAIRGPGDYYFGFQYDAAHRLTALLAPVGQAPLASTANPVQAAKLAATAEVLRTAKLSMIERLWITAKSWFSRLLGLVVGNAAANPLLGTIRVVPPIPAQVGGAIGGASSGDRDLDELLGTSRPMPRPDPLLNEFIKMVRNITGASQSTSDACEDDSRCQKWKRKAEGIYHDLTTKRLPQYMSGGTKGSDFGHYDTILQKQNGLRGAVNKVKLYCRPLPPELPEWERVANQEIKILYRIEG</sequence>
<dbReference type="PANTHER" id="PTHR32305:SF15">
    <property type="entry name" value="PROTEIN RHSA-RELATED"/>
    <property type="match status" value="1"/>
</dbReference>
<evidence type="ECO:0000256" key="1">
    <source>
        <dbReference type="ARBA" id="ARBA00022737"/>
    </source>
</evidence>
<dbReference type="AlphaFoldDB" id="A0A809DUW4"/>